<dbReference type="Proteomes" id="UP000000268">
    <property type="component" value="Chromosome"/>
</dbReference>
<dbReference type="HOGENOM" id="CLU_3210961_0_0_3"/>
<keyword evidence="2" id="KW-1185">Reference proteome</keyword>
<reference evidence="1 2" key="1">
    <citation type="journal article" date="2008" name="Proc. Natl. Acad. Sci. U.S.A.">
        <title>Niche adaptation and genome expansion in the chlorophyll d-producing cyanobacterium Acaryochloris marina.</title>
        <authorList>
            <person name="Swingley W.D."/>
            <person name="Chen M."/>
            <person name="Cheung P.C."/>
            <person name="Conrad A.L."/>
            <person name="Dejesa L.C."/>
            <person name="Hao J."/>
            <person name="Honchak B.M."/>
            <person name="Karbach L.E."/>
            <person name="Kurdoglu A."/>
            <person name="Lahiri S."/>
            <person name="Mastrian S.D."/>
            <person name="Miyashita H."/>
            <person name="Page L."/>
            <person name="Ramakrishna P."/>
            <person name="Satoh S."/>
            <person name="Sattley W.M."/>
            <person name="Shimada Y."/>
            <person name="Taylor H.L."/>
            <person name="Tomo T."/>
            <person name="Tsuchiya T."/>
            <person name="Wang Z.T."/>
            <person name="Raymond J."/>
            <person name="Mimuro M."/>
            <person name="Blankenship R.E."/>
            <person name="Touchman J.W."/>
        </authorList>
    </citation>
    <scope>NUCLEOTIDE SEQUENCE [LARGE SCALE GENOMIC DNA]</scope>
    <source>
        <strain evidence="2">MBIC 11017</strain>
    </source>
</reference>
<protein>
    <submittedName>
        <fullName evidence="1">Uncharacterized protein</fullName>
    </submittedName>
</protein>
<dbReference type="AlphaFoldDB" id="B0C6B4"/>
<evidence type="ECO:0000313" key="1">
    <source>
        <dbReference type="EMBL" id="ABW25208.1"/>
    </source>
</evidence>
<gene>
    <name evidence="1" type="ordered locus">AM1_0121</name>
</gene>
<dbReference type="KEGG" id="amr:AM1_0121"/>
<sequence>MIRVNPFPPVTVNPSDIRLPKELLAIYQHLMFDAHSYFSCCPAI</sequence>
<organism evidence="1 2">
    <name type="scientific">Acaryochloris marina (strain MBIC 11017)</name>
    <dbReference type="NCBI Taxonomy" id="329726"/>
    <lineage>
        <taxon>Bacteria</taxon>
        <taxon>Bacillati</taxon>
        <taxon>Cyanobacteriota</taxon>
        <taxon>Cyanophyceae</taxon>
        <taxon>Acaryochloridales</taxon>
        <taxon>Acaryochloridaceae</taxon>
        <taxon>Acaryochloris</taxon>
    </lineage>
</organism>
<proteinExistence type="predicted"/>
<evidence type="ECO:0000313" key="2">
    <source>
        <dbReference type="Proteomes" id="UP000000268"/>
    </source>
</evidence>
<dbReference type="EMBL" id="CP000828">
    <property type="protein sequence ID" value="ABW25208.1"/>
    <property type="molecule type" value="Genomic_DNA"/>
</dbReference>
<accession>B0C6B4</accession>
<name>B0C6B4_ACAM1</name>